<proteinExistence type="predicted"/>
<gene>
    <name evidence="2" type="ORF">DS421_19g658570</name>
</gene>
<accession>A0A6B9V9Q9</accession>
<name>A0A6B9V9Q9_ARAHY</name>
<keyword evidence="1" id="KW-0812">Transmembrane</keyword>
<dbReference type="Proteomes" id="UP000464620">
    <property type="component" value="Chromosome B09"/>
</dbReference>
<evidence type="ECO:0000256" key="1">
    <source>
        <dbReference type="SAM" id="Phobius"/>
    </source>
</evidence>
<sequence>MTAPLQFSLVHLRVPSCHPRFVTLLSYLHLWVCVATISELCVWFLLFLCQRSCLVNNGFHK</sequence>
<dbReference type="AlphaFoldDB" id="A0A6B9V9Q9"/>
<reference evidence="2 3" key="1">
    <citation type="submission" date="2020-01" db="EMBL/GenBank/DDBJ databases">
        <title>Genome sequence of Arachis hypogaea, cultivar Shitouqi.</title>
        <authorList>
            <person name="Zhuang W."/>
            <person name="Chen H."/>
            <person name="Varshney R."/>
            <person name="Wang D."/>
            <person name="Ming R."/>
        </authorList>
    </citation>
    <scope>NUCLEOTIDE SEQUENCE [LARGE SCALE GENOMIC DNA]</scope>
    <source>
        <tissue evidence="2">Young leaf</tissue>
    </source>
</reference>
<feature type="transmembrane region" description="Helical" evidence="1">
    <location>
        <begin position="28"/>
        <end position="49"/>
    </location>
</feature>
<evidence type="ECO:0000313" key="2">
    <source>
        <dbReference type="EMBL" id="QHN78113.1"/>
    </source>
</evidence>
<evidence type="ECO:0000313" key="3">
    <source>
        <dbReference type="Proteomes" id="UP000464620"/>
    </source>
</evidence>
<keyword evidence="1" id="KW-0472">Membrane</keyword>
<keyword evidence="1" id="KW-1133">Transmembrane helix</keyword>
<protein>
    <submittedName>
        <fullName evidence="2">Uncharacterized protein</fullName>
    </submittedName>
</protein>
<dbReference type="EMBL" id="CP031001">
    <property type="protein sequence ID" value="QHN78113.1"/>
    <property type="molecule type" value="Genomic_DNA"/>
</dbReference>
<organism evidence="2 3">
    <name type="scientific">Arachis hypogaea</name>
    <name type="common">Peanut</name>
    <dbReference type="NCBI Taxonomy" id="3818"/>
    <lineage>
        <taxon>Eukaryota</taxon>
        <taxon>Viridiplantae</taxon>
        <taxon>Streptophyta</taxon>
        <taxon>Embryophyta</taxon>
        <taxon>Tracheophyta</taxon>
        <taxon>Spermatophyta</taxon>
        <taxon>Magnoliopsida</taxon>
        <taxon>eudicotyledons</taxon>
        <taxon>Gunneridae</taxon>
        <taxon>Pentapetalae</taxon>
        <taxon>rosids</taxon>
        <taxon>fabids</taxon>
        <taxon>Fabales</taxon>
        <taxon>Fabaceae</taxon>
        <taxon>Papilionoideae</taxon>
        <taxon>50 kb inversion clade</taxon>
        <taxon>dalbergioids sensu lato</taxon>
        <taxon>Dalbergieae</taxon>
        <taxon>Pterocarpus clade</taxon>
        <taxon>Arachis</taxon>
    </lineage>
</organism>